<evidence type="ECO:0000259" key="8">
    <source>
        <dbReference type="Pfam" id="PF21478"/>
    </source>
</evidence>
<feature type="domain" description="Glycine cleavage system P-protein N-terminal" evidence="7">
    <location>
        <begin position="472"/>
        <end position="729"/>
    </location>
</feature>
<keyword evidence="4" id="KW-0663">Pyridoxal phosphate</keyword>
<dbReference type="NCBIfam" id="TIGR00461">
    <property type="entry name" value="gcvP"/>
    <property type="match status" value="1"/>
</dbReference>
<sequence>MADYSKHPDIFNHRHIGPNDSQIQSMLKTIEYNSLNDLIDTTIPPSIRFNQPIPESFNEGSKSEFETLKELESLGSHNKIFRSYIGIGYNDCITPPVIQRNILENPGWYTQYTPYQAEISQGRLEALLNFQTMVMDLTGMGFANASLLDESTAASEAMTMAYNLTNHSNTLLISNRCHPQTINVVKTRADPLGIEVKVIDHNNVSQISDFFGIILQYPCTEGSVEDYSQISKIAHDNDALVIVCADILSLTLLTPPSDFGADVVVGNTQRFGMPLGFGGPHAAFFATHDKYKRRTPGRVVGVSKDSNGNTALRLALQTREQHIRRDKATSNICTAQVLPAIVASMYVVYHGPQRLKQIAAYVNNLTISLAAKLSSIGYTPSHSQFFDTLCIKTKNPSQIISRAIEKEVNLRTLNDDSITISLDEKTTEEDVLELFNIFNLDEASISNENNSDTFTLAKHLHRNSPYLENQVFNSYHSETELLRYIFKLQNRDLSLTSSMIPLGSCTMKLNSTTEMMPITWKCFSDVHPFSPSEQTEGYQTLISSLGTWLVDLTGLDEISFQPNAGSQGEYAGLLAIRNYHISKNQSNRNVCLIPISAHGTNPASAIMAGMKVVPVSCDDQGNIDISDLTDKIKEHSTNLAGIMITYPSTHGVFEESIVSVCNLIHSSGGLVYMDGANFNAMAGVCRPGDLGVDVCHLNLHKTFCIPHGGGGPGMGPIVVQKDLIPFLPGDSLNGSGAISSSSLSSALILTIPWAYISMMGWNGLIKATKIAILNANYIAHRLKNDYPILFTGNKGLVAHECILDIRNITENTGVTVEDIAKRLIDYGFHAPTMSWPVSGTLMIEPTESESKKELDSFCDTLLLIRKEIENIENKKIDVSESPLRNSPHTAKQIASENWTYQYTRETAAFPMPNSYDNKFWPHVGRVDNVHGDRNLICSCNTMEDYLE</sequence>
<dbReference type="Proteomes" id="UP000183815">
    <property type="component" value="Unassembled WGS sequence"/>
</dbReference>
<protein>
    <recommendedName>
        <fullName evidence="3">glycine dehydrogenase (aminomethyl-transferring)</fullName>
        <ecNumber evidence="3">1.4.4.2</ecNumber>
    </recommendedName>
</protein>
<dbReference type="HAMAP" id="MF_00711">
    <property type="entry name" value="GcvP"/>
    <property type="match status" value="1"/>
</dbReference>
<dbReference type="EC" id="1.4.4.2" evidence="3"/>
<feature type="domain" description="Glycine dehydrogenase C-terminal" evidence="8">
    <location>
        <begin position="767"/>
        <end position="888"/>
    </location>
</feature>
<dbReference type="GO" id="GO:0004375">
    <property type="term" value="F:glycine dehydrogenase (decarboxylating) activity"/>
    <property type="evidence" value="ECO:0007669"/>
    <property type="project" value="UniProtKB-EC"/>
</dbReference>
<evidence type="ECO:0000256" key="4">
    <source>
        <dbReference type="ARBA" id="ARBA00022898"/>
    </source>
</evidence>
<accession>A0A1J5U7M2</accession>
<dbReference type="AlphaFoldDB" id="A0A1J5U7M2"/>
<dbReference type="GO" id="GO:0005960">
    <property type="term" value="C:glycine cleavage complex"/>
    <property type="evidence" value="ECO:0007669"/>
    <property type="project" value="TreeGrafter"/>
</dbReference>
<dbReference type="EMBL" id="MIYU01000001">
    <property type="protein sequence ID" value="OIR20286.1"/>
    <property type="molecule type" value="Genomic_DNA"/>
</dbReference>
<keyword evidence="5" id="KW-0560">Oxidoreductase</keyword>
<dbReference type="PANTHER" id="PTHR11773:SF1">
    <property type="entry name" value="GLYCINE DEHYDROGENASE (DECARBOXYLATING), MITOCHONDRIAL"/>
    <property type="match status" value="1"/>
</dbReference>
<evidence type="ECO:0000256" key="1">
    <source>
        <dbReference type="ARBA" id="ARBA00001933"/>
    </source>
</evidence>
<dbReference type="FunFam" id="3.90.1150.10:FF:000007">
    <property type="entry name" value="Glycine dehydrogenase (decarboxylating), mitochondrial"/>
    <property type="match status" value="1"/>
</dbReference>
<dbReference type="CDD" id="cd00613">
    <property type="entry name" value="GDC-P"/>
    <property type="match status" value="1"/>
</dbReference>
<evidence type="ECO:0000256" key="3">
    <source>
        <dbReference type="ARBA" id="ARBA00012134"/>
    </source>
</evidence>
<evidence type="ECO:0000256" key="6">
    <source>
        <dbReference type="ARBA" id="ARBA00049026"/>
    </source>
</evidence>
<dbReference type="InterPro" id="IPR020581">
    <property type="entry name" value="GDC_P"/>
</dbReference>
<comment type="catalytic activity">
    <reaction evidence="6">
        <text>N(6)-[(R)-lipoyl]-L-lysyl-[glycine-cleavage complex H protein] + glycine + H(+) = N(6)-[(R)-S(8)-aminomethyldihydrolipoyl]-L-lysyl-[glycine-cleavage complex H protein] + CO2</text>
        <dbReference type="Rhea" id="RHEA:24304"/>
        <dbReference type="Rhea" id="RHEA-COMP:10494"/>
        <dbReference type="Rhea" id="RHEA-COMP:10495"/>
        <dbReference type="ChEBI" id="CHEBI:15378"/>
        <dbReference type="ChEBI" id="CHEBI:16526"/>
        <dbReference type="ChEBI" id="CHEBI:57305"/>
        <dbReference type="ChEBI" id="CHEBI:83099"/>
        <dbReference type="ChEBI" id="CHEBI:83143"/>
        <dbReference type="EC" id="1.4.4.2"/>
    </reaction>
</comment>
<dbReference type="GO" id="GO:0019464">
    <property type="term" value="P:glycine decarboxylation via glycine cleavage system"/>
    <property type="evidence" value="ECO:0007669"/>
    <property type="project" value="TreeGrafter"/>
</dbReference>
<dbReference type="InterPro" id="IPR015422">
    <property type="entry name" value="PyrdxlP-dep_Trfase_small"/>
</dbReference>
<evidence type="ECO:0000256" key="2">
    <source>
        <dbReference type="ARBA" id="ARBA00010756"/>
    </source>
</evidence>
<evidence type="ECO:0000259" key="7">
    <source>
        <dbReference type="Pfam" id="PF02347"/>
    </source>
</evidence>
<comment type="caution">
    <text evidence="9">The sequence shown here is derived from an EMBL/GenBank/DDBJ whole genome shotgun (WGS) entry which is preliminary data.</text>
</comment>
<organism evidence="9 10">
    <name type="scientific">Marine Group III euryarchaeote CG-Bathy1</name>
    <dbReference type="NCBI Taxonomy" id="1889001"/>
    <lineage>
        <taxon>Archaea</taxon>
        <taxon>Methanobacteriati</taxon>
        <taxon>Thermoplasmatota</taxon>
        <taxon>Thermoplasmata</taxon>
        <taxon>Candidatus Thermoprofundales</taxon>
    </lineage>
</organism>
<dbReference type="GO" id="GO:0030170">
    <property type="term" value="F:pyridoxal phosphate binding"/>
    <property type="evidence" value="ECO:0007669"/>
    <property type="project" value="TreeGrafter"/>
</dbReference>
<dbReference type="InterPro" id="IPR049316">
    <property type="entry name" value="GDC-P_C"/>
</dbReference>
<dbReference type="Pfam" id="PF21478">
    <property type="entry name" value="GcvP2_C"/>
    <property type="match status" value="1"/>
</dbReference>
<dbReference type="InterPro" id="IPR003437">
    <property type="entry name" value="GcvP"/>
</dbReference>
<dbReference type="InterPro" id="IPR015424">
    <property type="entry name" value="PyrdxlP-dep_Trfase"/>
</dbReference>
<gene>
    <name evidence="9" type="ORF">BEU04_00300</name>
</gene>
<dbReference type="Gene3D" id="3.40.640.10">
    <property type="entry name" value="Type I PLP-dependent aspartate aminotransferase-like (Major domain)"/>
    <property type="match status" value="2"/>
</dbReference>
<dbReference type="Gene3D" id="3.90.1150.10">
    <property type="entry name" value="Aspartate Aminotransferase, domain 1"/>
    <property type="match status" value="2"/>
</dbReference>
<dbReference type="Pfam" id="PF02347">
    <property type="entry name" value="GDC-P"/>
    <property type="match status" value="2"/>
</dbReference>
<reference evidence="9 10" key="1">
    <citation type="submission" date="2016-08" db="EMBL/GenBank/DDBJ databases">
        <title>New Insights into Marine Group III Euryarchaeota, from dark to light.</title>
        <authorList>
            <person name="Haro-Moreno J.M."/>
            <person name="Rodriguez-Valera F."/>
            <person name="Lopez-Garcia P."/>
            <person name="Moreira D."/>
            <person name="Martin-Cuadrado A.B."/>
        </authorList>
    </citation>
    <scope>NUCLEOTIDE SEQUENCE [LARGE SCALE GENOMIC DNA]</scope>
    <source>
        <strain evidence="9">CG-Bathy1</strain>
    </source>
</reference>
<dbReference type="PANTHER" id="PTHR11773">
    <property type="entry name" value="GLYCINE DEHYDROGENASE, DECARBOXYLATING"/>
    <property type="match status" value="1"/>
</dbReference>
<feature type="domain" description="Glycine cleavage system P-protein N-terminal" evidence="7">
    <location>
        <begin position="13"/>
        <end position="438"/>
    </location>
</feature>
<evidence type="ECO:0000256" key="5">
    <source>
        <dbReference type="ARBA" id="ARBA00023002"/>
    </source>
</evidence>
<evidence type="ECO:0000313" key="9">
    <source>
        <dbReference type="EMBL" id="OIR20286.1"/>
    </source>
</evidence>
<dbReference type="InterPro" id="IPR049315">
    <property type="entry name" value="GDC-P_N"/>
</dbReference>
<dbReference type="GO" id="GO:0016594">
    <property type="term" value="F:glycine binding"/>
    <property type="evidence" value="ECO:0007669"/>
    <property type="project" value="TreeGrafter"/>
</dbReference>
<dbReference type="FunFam" id="3.40.640.10:FF:000007">
    <property type="entry name" value="glycine dehydrogenase (Decarboxylating), mitochondrial"/>
    <property type="match status" value="1"/>
</dbReference>
<comment type="cofactor">
    <cofactor evidence="1">
        <name>pyridoxal 5'-phosphate</name>
        <dbReference type="ChEBI" id="CHEBI:597326"/>
    </cofactor>
</comment>
<comment type="similarity">
    <text evidence="2">Belongs to the GcvP family.</text>
</comment>
<dbReference type="GO" id="GO:0005829">
    <property type="term" value="C:cytosol"/>
    <property type="evidence" value="ECO:0007669"/>
    <property type="project" value="TreeGrafter"/>
</dbReference>
<name>A0A1J5U7M2_9ARCH</name>
<dbReference type="FunFam" id="3.40.640.10:FF:000005">
    <property type="entry name" value="Glycine dehydrogenase (decarboxylating), mitochondrial"/>
    <property type="match status" value="1"/>
</dbReference>
<proteinExistence type="inferred from homology"/>
<dbReference type="InterPro" id="IPR015421">
    <property type="entry name" value="PyrdxlP-dep_Trfase_major"/>
</dbReference>
<dbReference type="SUPFAM" id="SSF53383">
    <property type="entry name" value="PLP-dependent transferases"/>
    <property type="match status" value="2"/>
</dbReference>
<evidence type="ECO:0000313" key="10">
    <source>
        <dbReference type="Proteomes" id="UP000183815"/>
    </source>
</evidence>